<evidence type="ECO:0000313" key="2">
    <source>
        <dbReference type="EMBL" id="VBB18577.1"/>
    </source>
</evidence>
<dbReference type="Gene3D" id="1.20.245.10">
    <property type="entry name" value="Lipoxygenase-1, Domain 5"/>
    <property type="match status" value="1"/>
</dbReference>
<keyword evidence="1" id="KW-1133">Transmembrane helix</keyword>
<evidence type="ECO:0000256" key="1">
    <source>
        <dbReference type="SAM" id="Phobius"/>
    </source>
</evidence>
<name>A0A5K0U9D4_9VIRU</name>
<proteinExistence type="predicted"/>
<sequence>MRSKSLVATCLYFSLYVFGLLLSMVANFVFFIPQIIWGRAVPPKKLTVNRHDTNYYYSVYDNKFKTRAVFDSRNETVLMLILNFLMKYVLNAFCFFGAYARDIQYSVGSVWQVILHKFYQACVYSIIYSKSSSDIPADFHENDNDLKYVIENFGAPYVKKVDNGYVIDLLELQSLETRDENYYKFGAKMYLDNEFNPIFIETVDIDDQSKNTVYYPDTKTWGYGKMMLIASVFFYATVVDHLVVIHLIFGSIMSNAVYDSLPEGHELLAFLKPHTSYNYIVNESADFFLINKLSLLSIASPYSYPVLKKVINETTRKFKYNEFRERVDRWTHIDDPKHYPFGHFSKSYIDIIRSHVTQYFTYYGYDKLDYKNLPCDLNNFVTSLNSSNAEVLDPCIDINSFDDFVELLTIYLYATTVFHETIGGNPEKLIHANKNPLVLIQKGLKVSLLSETAVFVVGIVNNFGRLSRLIDLQPYNNDPTVVDITKEFISKLNVLSVDMRTYNYKLDKHYESIDPYLLETHAQY</sequence>
<dbReference type="SUPFAM" id="SSF48484">
    <property type="entry name" value="Lipoxigenase"/>
    <property type="match status" value="1"/>
</dbReference>
<keyword evidence="1" id="KW-0472">Membrane</keyword>
<gene>
    <name evidence="2" type="ORF">YASMINEVIRUS_1040</name>
</gene>
<protein>
    <recommendedName>
        <fullName evidence="4">Lipoxygenase domain-containing protein</fullName>
    </recommendedName>
</protein>
<evidence type="ECO:0008006" key="4">
    <source>
        <dbReference type="Google" id="ProtNLM"/>
    </source>
</evidence>
<accession>A0A5K0U9D4</accession>
<keyword evidence="3" id="KW-1185">Reference proteome</keyword>
<dbReference type="InterPro" id="IPR036226">
    <property type="entry name" value="LipOase_C_sf"/>
</dbReference>
<feature type="transmembrane region" description="Helical" evidence="1">
    <location>
        <begin position="228"/>
        <end position="249"/>
    </location>
</feature>
<dbReference type="EMBL" id="UPSH01000001">
    <property type="protein sequence ID" value="VBB18577.1"/>
    <property type="molecule type" value="Genomic_DNA"/>
</dbReference>
<organism evidence="2 3">
    <name type="scientific">Yasminevirus sp. GU-2018</name>
    <dbReference type="NCBI Taxonomy" id="2420051"/>
    <lineage>
        <taxon>Viruses</taxon>
        <taxon>Varidnaviria</taxon>
        <taxon>Bamfordvirae</taxon>
        <taxon>Nucleocytoviricota</taxon>
        <taxon>Megaviricetes</taxon>
        <taxon>Imitervirales</taxon>
        <taxon>Mimiviridae</taxon>
        <taxon>Klosneuvirinae</taxon>
        <taxon>Yasminevirus</taxon>
        <taxon>Yasminevirus saudimassiliense</taxon>
    </lineage>
</organism>
<feature type="transmembrane region" description="Helical" evidence="1">
    <location>
        <begin position="12"/>
        <end position="36"/>
    </location>
</feature>
<comment type="caution">
    <text evidence="2">The sequence shown here is derived from an EMBL/GenBank/DDBJ whole genome shotgun (WGS) entry which is preliminary data.</text>
</comment>
<evidence type="ECO:0000313" key="3">
    <source>
        <dbReference type="Proteomes" id="UP000594342"/>
    </source>
</evidence>
<dbReference type="Proteomes" id="UP000594342">
    <property type="component" value="Unassembled WGS sequence"/>
</dbReference>
<feature type="transmembrane region" description="Helical" evidence="1">
    <location>
        <begin position="77"/>
        <end position="99"/>
    </location>
</feature>
<keyword evidence="1" id="KW-0812">Transmembrane</keyword>
<reference evidence="2 3" key="1">
    <citation type="submission" date="2018-10" db="EMBL/GenBank/DDBJ databases">
        <authorList>
            <consortium name="IHU Genomes"/>
        </authorList>
    </citation>
    <scope>NUCLEOTIDE SEQUENCE [LARGE SCALE GENOMIC DNA]</scope>
    <source>
        <strain evidence="2 3">A1</strain>
    </source>
</reference>